<keyword evidence="7" id="KW-1185">Reference proteome</keyword>
<organism evidence="6 7">
    <name type="scientific">Cyanidium caldarium</name>
    <name type="common">Red alga</name>
    <dbReference type="NCBI Taxonomy" id="2771"/>
    <lineage>
        <taxon>Eukaryota</taxon>
        <taxon>Rhodophyta</taxon>
        <taxon>Bangiophyceae</taxon>
        <taxon>Cyanidiales</taxon>
        <taxon>Cyanidiaceae</taxon>
        <taxon>Cyanidium</taxon>
    </lineage>
</organism>
<feature type="domain" description="Rad21/Rec8-like protein C-terminal eukaryotic" evidence="4">
    <location>
        <begin position="591"/>
        <end position="622"/>
    </location>
</feature>
<dbReference type="Pfam" id="PF04825">
    <property type="entry name" value="Rad21_Rec8_N"/>
    <property type="match status" value="1"/>
</dbReference>
<evidence type="ECO:0000259" key="4">
    <source>
        <dbReference type="Pfam" id="PF04824"/>
    </source>
</evidence>
<dbReference type="Pfam" id="PF04824">
    <property type="entry name" value="Rad21_Rec8"/>
    <property type="match status" value="1"/>
</dbReference>
<keyword evidence="2" id="KW-0539">Nucleus</keyword>
<comment type="caution">
    <text evidence="6">The sequence shown here is derived from an EMBL/GenBank/DDBJ whole genome shotgun (WGS) entry which is preliminary data.</text>
</comment>
<feature type="region of interest" description="Disordered" evidence="3">
    <location>
        <begin position="408"/>
        <end position="535"/>
    </location>
</feature>
<feature type="compositionally biased region" description="Polar residues" evidence="3">
    <location>
        <begin position="410"/>
        <end position="428"/>
    </location>
</feature>
<gene>
    <name evidence="6" type="ORF">CDCA_CDCA12G3532</name>
</gene>
<reference evidence="6 7" key="1">
    <citation type="submission" date="2022-07" db="EMBL/GenBank/DDBJ databases">
        <title>Genome-wide signatures of adaptation to extreme environments.</title>
        <authorList>
            <person name="Cho C.H."/>
            <person name="Yoon H.S."/>
        </authorList>
    </citation>
    <scope>NUCLEOTIDE SEQUENCE [LARGE SCALE GENOMIC DNA]</scope>
    <source>
        <strain evidence="6 7">DBV 063 E5</strain>
    </source>
</reference>
<dbReference type="EMBL" id="JANCYW010000012">
    <property type="protein sequence ID" value="KAK4537507.1"/>
    <property type="molecule type" value="Genomic_DNA"/>
</dbReference>
<feature type="region of interest" description="Disordered" evidence="3">
    <location>
        <begin position="188"/>
        <end position="295"/>
    </location>
</feature>
<dbReference type="PANTHER" id="PTHR12585">
    <property type="entry name" value="SCC1 / RAD21 FAMILY MEMBER"/>
    <property type="match status" value="1"/>
</dbReference>
<dbReference type="InterPro" id="IPR006910">
    <property type="entry name" value="Rad21_Rec8_N"/>
</dbReference>
<dbReference type="GO" id="GO:0008278">
    <property type="term" value="C:cohesin complex"/>
    <property type="evidence" value="ECO:0007669"/>
    <property type="project" value="InterPro"/>
</dbReference>
<dbReference type="GO" id="GO:0005634">
    <property type="term" value="C:nucleus"/>
    <property type="evidence" value="ECO:0007669"/>
    <property type="project" value="UniProtKB-SubCell"/>
</dbReference>
<sequence length="627" mass="66375">MLARRGPLAKVWLASTMGAERLPRRAVELVSIDALCHELVRFETAGMYSLRLQAFLLCGIARLYGRKAALAYQMASDIAAGAPAGRHGMHHPATTTMRVPDADSERHLMTDAPAKPDIGCWATRRCQGTLRGLTFDADVNSIFGCWAHASDEACSSAVAVDVFLALAHGSELLPAAGAPSPLLSSAGTAAAENASTPHLRRQRTFRVTDDRSITLDEPALRTATPAMPSSSSPTPPALAPPLSPLLSSDGASPGSAVSPAPRLPTGAVATTSLPHSPVPPVPVAAAKSTTITATPLRPRGYKRMHHMVDRTGCTEIEARKLRHMLHDTRDIVRSTRTALWARTASPAWPEVYAMALGRRHRVPPPCAPTTVEPLLRWGIFPLPLQHPNPLRSVYIHMLVQEPTALAGSRLTHTSPASATSPVSGTSTDRTQRAFGSASEPERTRALAATGTSAAPHDLATPGALSAAMRSVSSDRSAETSLAPHAVAARPPLPRLSDAAGSSGGRATAGDTADTPWHDDVPALASGTPPSRHRPRVLFPAERPAVAWRIYTDHLLQAAPPAPHDASFRACLATLTPVAPDDHHAVSRVAHAARLFTSVLALASRAQLAVHQPEPYGEIRLRRLLTAT</sequence>
<dbReference type="GO" id="GO:0003682">
    <property type="term" value="F:chromatin binding"/>
    <property type="evidence" value="ECO:0007669"/>
    <property type="project" value="TreeGrafter"/>
</dbReference>
<feature type="compositionally biased region" description="Pro residues" evidence="3">
    <location>
        <begin position="233"/>
        <end position="243"/>
    </location>
</feature>
<dbReference type="InterPro" id="IPR039781">
    <property type="entry name" value="Rad21/Rec8-like"/>
</dbReference>
<evidence type="ECO:0008006" key="8">
    <source>
        <dbReference type="Google" id="ProtNLM"/>
    </source>
</evidence>
<accession>A0AAV9IYY4</accession>
<dbReference type="Proteomes" id="UP001301350">
    <property type="component" value="Unassembled WGS sequence"/>
</dbReference>
<dbReference type="AlphaFoldDB" id="A0AAV9IYY4"/>
<evidence type="ECO:0000313" key="6">
    <source>
        <dbReference type="EMBL" id="KAK4537507.1"/>
    </source>
</evidence>
<dbReference type="GO" id="GO:1990414">
    <property type="term" value="P:replication-born double-strand break repair via sister chromatid exchange"/>
    <property type="evidence" value="ECO:0007669"/>
    <property type="project" value="TreeGrafter"/>
</dbReference>
<evidence type="ECO:0000256" key="2">
    <source>
        <dbReference type="ARBA" id="ARBA00023242"/>
    </source>
</evidence>
<dbReference type="PANTHER" id="PTHR12585:SF69">
    <property type="entry name" value="FI11703P"/>
    <property type="match status" value="1"/>
</dbReference>
<proteinExistence type="predicted"/>
<dbReference type="GO" id="GO:0007062">
    <property type="term" value="P:sister chromatid cohesion"/>
    <property type="evidence" value="ECO:0007669"/>
    <property type="project" value="InterPro"/>
</dbReference>
<evidence type="ECO:0000259" key="5">
    <source>
        <dbReference type="Pfam" id="PF04825"/>
    </source>
</evidence>
<protein>
    <recommendedName>
        <fullName evidence="8">Rad21/Rec8-like protein N-terminal domain-containing protein</fullName>
    </recommendedName>
</protein>
<comment type="subcellular location">
    <subcellularLocation>
        <location evidence="1">Nucleus</location>
    </subcellularLocation>
</comment>
<feature type="domain" description="Rad21/Rec8-like protein N-terminal" evidence="5">
    <location>
        <begin position="1"/>
        <end position="77"/>
    </location>
</feature>
<feature type="compositionally biased region" description="Low complexity" evidence="3">
    <location>
        <begin position="496"/>
        <end position="514"/>
    </location>
</feature>
<feature type="compositionally biased region" description="Low complexity" evidence="3">
    <location>
        <begin position="223"/>
        <end position="232"/>
    </location>
</feature>
<name>A0AAV9IYY4_CYACA</name>
<evidence type="ECO:0000256" key="1">
    <source>
        <dbReference type="ARBA" id="ARBA00004123"/>
    </source>
</evidence>
<dbReference type="InterPro" id="IPR006909">
    <property type="entry name" value="Rad21/Rec8_C_eu"/>
</dbReference>
<feature type="compositionally biased region" description="Low complexity" evidence="3">
    <location>
        <begin position="244"/>
        <end position="256"/>
    </location>
</feature>
<evidence type="ECO:0000256" key="3">
    <source>
        <dbReference type="SAM" id="MobiDB-lite"/>
    </source>
</evidence>
<evidence type="ECO:0000313" key="7">
    <source>
        <dbReference type="Proteomes" id="UP001301350"/>
    </source>
</evidence>